<evidence type="ECO:0000256" key="6">
    <source>
        <dbReference type="ARBA" id="ARBA00022837"/>
    </source>
</evidence>
<comment type="similarity">
    <text evidence="1 8">Belongs to the tannase family.</text>
</comment>
<evidence type="ECO:0000256" key="1">
    <source>
        <dbReference type="ARBA" id="ARBA00006249"/>
    </source>
</evidence>
<keyword evidence="7" id="KW-1015">Disulfide bond</keyword>
<dbReference type="AlphaFoldDB" id="A0A5N5WJX9"/>
<dbReference type="InterPro" id="IPR029058">
    <property type="entry name" value="AB_hydrolase_fold"/>
</dbReference>
<evidence type="ECO:0000256" key="8">
    <source>
        <dbReference type="RuleBase" id="RU361238"/>
    </source>
</evidence>
<dbReference type="GO" id="GO:0046872">
    <property type="term" value="F:metal ion binding"/>
    <property type="evidence" value="ECO:0007669"/>
    <property type="project" value="UniProtKB-KW"/>
</dbReference>
<dbReference type="EC" id="3.1.1.-" evidence="8"/>
<keyword evidence="6" id="KW-0106">Calcium</keyword>
<evidence type="ECO:0000256" key="2">
    <source>
        <dbReference type="ARBA" id="ARBA00022487"/>
    </source>
</evidence>
<gene>
    <name evidence="9" type="ORF">BDV29DRAFT_195391</name>
</gene>
<dbReference type="OrthoDB" id="3039123at2759"/>
<proteinExistence type="inferred from homology"/>
<evidence type="ECO:0000256" key="5">
    <source>
        <dbReference type="ARBA" id="ARBA00022801"/>
    </source>
</evidence>
<organism evidence="9 10">
    <name type="scientific">Aspergillus leporis</name>
    <dbReference type="NCBI Taxonomy" id="41062"/>
    <lineage>
        <taxon>Eukaryota</taxon>
        <taxon>Fungi</taxon>
        <taxon>Dikarya</taxon>
        <taxon>Ascomycota</taxon>
        <taxon>Pezizomycotina</taxon>
        <taxon>Eurotiomycetes</taxon>
        <taxon>Eurotiomycetidae</taxon>
        <taxon>Eurotiales</taxon>
        <taxon>Aspergillaceae</taxon>
        <taxon>Aspergillus</taxon>
        <taxon>Aspergillus subgen. Circumdati</taxon>
    </lineage>
</organism>
<dbReference type="Pfam" id="PF07519">
    <property type="entry name" value="Tannase"/>
    <property type="match status" value="1"/>
</dbReference>
<keyword evidence="5 8" id="KW-0378">Hydrolase</keyword>
<accession>A0A5N5WJX9</accession>
<dbReference type="EMBL" id="ML732372">
    <property type="protein sequence ID" value="KAB8068818.1"/>
    <property type="molecule type" value="Genomic_DNA"/>
</dbReference>
<evidence type="ECO:0000256" key="7">
    <source>
        <dbReference type="ARBA" id="ARBA00023157"/>
    </source>
</evidence>
<sequence>MSAWSRVSITAAELHSFASFSLAPGTINAGTYTIDFCNTTVAYTHRGWNDTIHVRSWLTLENCNGRLQALDGGVYSATFGYLLMIQAVAGGYWPLILTLTLAIHQNSRTILVVSLVAVKFSWSSRGIPDFYDGILSMVPAINMENFILADFWAQQLMKTLGAYPSPYQIRIFCNGTGPEKLTEQGATICSSNRECSVTASNLMINWIRYFIAKDPQYPISNMTDEDFLTAVQVSDREHHSMLKTTSPGMPKFRDAGGKMLSLHGIADEVFPLNGTIAYYQQVLKLDPTANGYYRFFDAPGVGHCQPASGPFPNDAMEQLIAYIEEGIVPHTLNASSPDGP</sequence>
<dbReference type="PANTHER" id="PTHR33938">
    <property type="entry name" value="FERULOYL ESTERASE B-RELATED"/>
    <property type="match status" value="1"/>
</dbReference>
<reference evidence="9 10" key="1">
    <citation type="submission" date="2019-04" db="EMBL/GenBank/DDBJ databases">
        <title>Friends and foes A comparative genomics study of 23 Aspergillus species from section Flavi.</title>
        <authorList>
            <consortium name="DOE Joint Genome Institute"/>
            <person name="Kjaerbolling I."/>
            <person name="Vesth T."/>
            <person name="Frisvad J.C."/>
            <person name="Nybo J.L."/>
            <person name="Theobald S."/>
            <person name="Kildgaard S."/>
            <person name="Isbrandt T."/>
            <person name="Kuo A."/>
            <person name="Sato A."/>
            <person name="Lyhne E.K."/>
            <person name="Kogle M.E."/>
            <person name="Wiebenga A."/>
            <person name="Kun R.S."/>
            <person name="Lubbers R.J."/>
            <person name="Makela M.R."/>
            <person name="Barry K."/>
            <person name="Chovatia M."/>
            <person name="Clum A."/>
            <person name="Daum C."/>
            <person name="Haridas S."/>
            <person name="He G."/>
            <person name="LaButti K."/>
            <person name="Lipzen A."/>
            <person name="Mondo S."/>
            <person name="Riley R."/>
            <person name="Salamov A."/>
            <person name="Simmons B.A."/>
            <person name="Magnuson J.K."/>
            <person name="Henrissat B."/>
            <person name="Mortensen U.H."/>
            <person name="Larsen T.O."/>
            <person name="Devries R.P."/>
            <person name="Grigoriev I.V."/>
            <person name="Machida M."/>
            <person name="Baker S.E."/>
            <person name="Andersen M.R."/>
        </authorList>
    </citation>
    <scope>NUCLEOTIDE SEQUENCE [LARGE SCALE GENOMIC DNA]</scope>
    <source>
        <strain evidence="9 10">CBS 151.66</strain>
    </source>
</reference>
<protein>
    <recommendedName>
        <fullName evidence="8">Carboxylic ester hydrolase</fullName>
        <ecNumber evidence="8">3.1.1.-</ecNumber>
    </recommendedName>
</protein>
<dbReference type="InterPro" id="IPR011118">
    <property type="entry name" value="Tannase/feruloyl_esterase"/>
</dbReference>
<evidence type="ECO:0000256" key="4">
    <source>
        <dbReference type="ARBA" id="ARBA00022729"/>
    </source>
</evidence>
<evidence type="ECO:0000256" key="3">
    <source>
        <dbReference type="ARBA" id="ARBA00022723"/>
    </source>
</evidence>
<name>A0A5N5WJX9_9EURO</name>
<keyword evidence="4" id="KW-0732">Signal</keyword>
<keyword evidence="2" id="KW-0719">Serine esterase</keyword>
<dbReference type="GO" id="GO:0030600">
    <property type="term" value="F:feruloyl esterase activity"/>
    <property type="evidence" value="ECO:0007669"/>
    <property type="project" value="UniProtKB-ARBA"/>
</dbReference>
<dbReference type="SUPFAM" id="SSF53474">
    <property type="entry name" value="alpha/beta-Hydrolases"/>
    <property type="match status" value="1"/>
</dbReference>
<dbReference type="PANTHER" id="PTHR33938:SF8">
    <property type="entry name" value="CARBOXYLIC ESTER HYDROLASE"/>
    <property type="match status" value="1"/>
</dbReference>
<evidence type="ECO:0000313" key="9">
    <source>
        <dbReference type="EMBL" id="KAB8068818.1"/>
    </source>
</evidence>
<keyword evidence="3" id="KW-0479">Metal-binding</keyword>
<evidence type="ECO:0000313" key="10">
    <source>
        <dbReference type="Proteomes" id="UP000326565"/>
    </source>
</evidence>
<dbReference type="Proteomes" id="UP000326565">
    <property type="component" value="Unassembled WGS sequence"/>
</dbReference>
<keyword evidence="10" id="KW-1185">Reference proteome</keyword>